<dbReference type="EMBL" id="FQXC01000004">
    <property type="protein sequence ID" value="SHH84724.1"/>
    <property type="molecule type" value="Genomic_DNA"/>
</dbReference>
<dbReference type="STRING" id="996342.SAMN05443551_3363"/>
<feature type="region of interest" description="Disordered" evidence="1">
    <location>
        <begin position="50"/>
        <end position="72"/>
    </location>
</feature>
<reference evidence="2 3" key="1">
    <citation type="submission" date="2016-11" db="EMBL/GenBank/DDBJ databases">
        <authorList>
            <person name="Jaros S."/>
            <person name="Januszkiewicz K."/>
            <person name="Wedrychowicz H."/>
        </authorList>
    </citation>
    <scope>NUCLEOTIDE SEQUENCE [LARGE SCALE GENOMIC DNA]</scope>
    <source>
        <strain evidence="2 3">DSM 29431</strain>
    </source>
</reference>
<dbReference type="AlphaFoldDB" id="A0A1M5WC04"/>
<evidence type="ECO:0000313" key="2">
    <source>
        <dbReference type="EMBL" id="SHH84724.1"/>
    </source>
</evidence>
<dbReference type="InterPro" id="IPR009562">
    <property type="entry name" value="DUF1178"/>
</dbReference>
<evidence type="ECO:0008006" key="4">
    <source>
        <dbReference type="Google" id="ProtNLM"/>
    </source>
</evidence>
<evidence type="ECO:0000256" key="1">
    <source>
        <dbReference type="SAM" id="MobiDB-lite"/>
    </source>
</evidence>
<name>A0A1M5WC04_9RHOB</name>
<dbReference type="OrthoDB" id="9799894at2"/>
<dbReference type="Proteomes" id="UP000184221">
    <property type="component" value="Unassembled WGS sequence"/>
</dbReference>
<proteinExistence type="predicted"/>
<evidence type="ECO:0000313" key="3">
    <source>
        <dbReference type="Proteomes" id="UP000184221"/>
    </source>
</evidence>
<dbReference type="Pfam" id="PF06676">
    <property type="entry name" value="DUF1178"/>
    <property type="match status" value="1"/>
</dbReference>
<keyword evidence="3" id="KW-1185">Reference proteome</keyword>
<gene>
    <name evidence="2" type="ORF">SAMN05443551_3363</name>
</gene>
<dbReference type="RefSeq" id="WP_072779193.1">
    <property type="nucleotide sequence ID" value="NZ_FQXC01000004.1"/>
</dbReference>
<protein>
    <recommendedName>
        <fullName evidence="4">DUF1178 family protein</fullName>
    </recommendedName>
</protein>
<dbReference type="PIRSF" id="PIRSF032131">
    <property type="entry name" value="UCP032131"/>
    <property type="match status" value="1"/>
</dbReference>
<organism evidence="2 3">
    <name type="scientific">Marivita hallyeonensis</name>
    <dbReference type="NCBI Taxonomy" id="996342"/>
    <lineage>
        <taxon>Bacteria</taxon>
        <taxon>Pseudomonadati</taxon>
        <taxon>Pseudomonadota</taxon>
        <taxon>Alphaproteobacteria</taxon>
        <taxon>Rhodobacterales</taxon>
        <taxon>Roseobacteraceae</taxon>
        <taxon>Marivita</taxon>
    </lineage>
</organism>
<sequence>MIQYTLKCAQDHQFDSWFQSGSAFDKLHAAGMVNCVVCGSNDVSKAMMAPRVSTKDAPDAVPAKPKLSTPASPAEQALAELKAYVEKNSDYVGKNFATEARAIHDGVSPDRPIWGETRGDEAKKLIEDGIPVAPLPFTPTRKSN</sequence>
<accession>A0A1M5WC04</accession>